<evidence type="ECO:0000256" key="1">
    <source>
        <dbReference type="ARBA" id="ARBA00005695"/>
    </source>
</evidence>
<dbReference type="CDD" id="cd00995">
    <property type="entry name" value="PBP2_NikA_DppA_OppA_like"/>
    <property type="match status" value="1"/>
</dbReference>
<evidence type="ECO:0000256" key="3">
    <source>
        <dbReference type="ARBA" id="ARBA00022729"/>
    </source>
</evidence>
<feature type="compositionally biased region" description="Polar residues" evidence="4">
    <location>
        <begin position="85"/>
        <end position="95"/>
    </location>
</feature>
<dbReference type="GO" id="GO:1904680">
    <property type="term" value="F:peptide transmembrane transporter activity"/>
    <property type="evidence" value="ECO:0007669"/>
    <property type="project" value="TreeGrafter"/>
</dbReference>
<comment type="similarity">
    <text evidence="1">Belongs to the bacterial solute-binding protein 5 family.</text>
</comment>
<dbReference type="GO" id="GO:0042597">
    <property type="term" value="C:periplasmic space"/>
    <property type="evidence" value="ECO:0007669"/>
    <property type="project" value="UniProtKB-ARBA"/>
</dbReference>
<gene>
    <name evidence="7" type="ORF">SAMN04515671_4273</name>
</gene>
<sequence>MSQNISRRQLLRFGAGSAGLMIITPIIAACSTPSTPIAASSTPSTSTAGGSAGSSGASSAPGSATATATAATGGGSGTLKYARTTGPTSLDPHNTIASGDVYTLNQIFEPLYVTDVKGELKPHLATGHTVSADGKTYTFTLRKGVTFSDGSPLTAKDVVYSLLRSRDFPKSPLGFLDSAIKTVTAKDDLTVVVVLKQPWAPLISDISAFSNSIVPDKLQGKTAAAFFQAPIGTGPFTLTSWTKGGTVVLARNTRYWQSGLPYLDGVEFSIVSDDNQLVQQLQGSQVDVIDSVPPANVADIKSNSALTLINAPQWSVDLLLFNEKVAHFADRHVRRAISHLVNRKQISQAATFGTAQPADSFFPPSMQYYDGTVTVAGYDVDAAKAEIAQSKFAQGFSTEILVPSSDQAWNQTAQILQEALKAINITVKIRSIETAAYKKAFFGFDYEIAINNAINDISDPDEMASFQIDDVNGGSTSFWTGYHNPAAIKLVTQAEAELDDSKRKALYKQIQQIVADDVPYVPMTYPPVLKALRATVTGFEVNPSGAVRLENVKRS</sequence>
<feature type="signal peptide" evidence="5">
    <location>
        <begin position="1"/>
        <end position="28"/>
    </location>
</feature>
<evidence type="ECO:0000256" key="2">
    <source>
        <dbReference type="ARBA" id="ARBA00022448"/>
    </source>
</evidence>
<keyword evidence="2" id="KW-0813">Transport</keyword>
<dbReference type="AlphaFoldDB" id="A0A1H0SSN5"/>
<dbReference type="Pfam" id="PF00496">
    <property type="entry name" value="SBP_bac_5"/>
    <property type="match status" value="1"/>
</dbReference>
<dbReference type="STRING" id="1090615.SAMN04515671_4273"/>
<evidence type="ECO:0000313" key="8">
    <source>
        <dbReference type="Proteomes" id="UP000198741"/>
    </source>
</evidence>
<reference evidence="7 8" key="1">
    <citation type="submission" date="2016-10" db="EMBL/GenBank/DDBJ databases">
        <authorList>
            <person name="de Groot N.N."/>
        </authorList>
    </citation>
    <scope>NUCLEOTIDE SEQUENCE [LARGE SCALE GENOMIC DNA]</scope>
    <source>
        <strain evidence="8">P4-7,KCTC 19426,CECT 7604</strain>
    </source>
</reference>
<organism evidence="7 8">
    <name type="scientific">Nakamurella panacisegetis</name>
    <dbReference type="NCBI Taxonomy" id="1090615"/>
    <lineage>
        <taxon>Bacteria</taxon>
        <taxon>Bacillati</taxon>
        <taxon>Actinomycetota</taxon>
        <taxon>Actinomycetes</taxon>
        <taxon>Nakamurellales</taxon>
        <taxon>Nakamurellaceae</taxon>
        <taxon>Nakamurella</taxon>
    </lineage>
</organism>
<dbReference type="GO" id="GO:0015833">
    <property type="term" value="P:peptide transport"/>
    <property type="evidence" value="ECO:0007669"/>
    <property type="project" value="TreeGrafter"/>
</dbReference>
<accession>A0A1H0SSN5</accession>
<dbReference type="PANTHER" id="PTHR30290:SF9">
    <property type="entry name" value="OLIGOPEPTIDE-BINDING PROTEIN APPA"/>
    <property type="match status" value="1"/>
</dbReference>
<evidence type="ECO:0000259" key="6">
    <source>
        <dbReference type="Pfam" id="PF00496"/>
    </source>
</evidence>
<protein>
    <submittedName>
        <fullName evidence="7">Peptide/nickel transport system substrate-binding protein</fullName>
    </submittedName>
</protein>
<dbReference type="Gene3D" id="3.40.190.10">
    <property type="entry name" value="Periplasmic binding protein-like II"/>
    <property type="match status" value="1"/>
</dbReference>
<dbReference type="Gene3D" id="3.10.105.10">
    <property type="entry name" value="Dipeptide-binding Protein, Domain 3"/>
    <property type="match status" value="1"/>
</dbReference>
<feature type="domain" description="Solute-binding protein family 5" evidence="6">
    <location>
        <begin position="119"/>
        <end position="465"/>
    </location>
</feature>
<keyword evidence="3 5" id="KW-0732">Signal</keyword>
<dbReference type="SUPFAM" id="SSF53850">
    <property type="entry name" value="Periplasmic binding protein-like II"/>
    <property type="match status" value="1"/>
</dbReference>
<dbReference type="PROSITE" id="PS51318">
    <property type="entry name" value="TAT"/>
    <property type="match status" value="1"/>
</dbReference>
<feature type="region of interest" description="Disordered" evidence="4">
    <location>
        <begin position="34"/>
        <end position="95"/>
    </location>
</feature>
<name>A0A1H0SSN5_9ACTN</name>
<dbReference type="OrthoDB" id="5240629at2"/>
<proteinExistence type="inferred from homology"/>
<dbReference type="Proteomes" id="UP000198741">
    <property type="component" value="Chromosome I"/>
</dbReference>
<dbReference type="InterPro" id="IPR030678">
    <property type="entry name" value="Peptide/Ni-bd"/>
</dbReference>
<feature type="compositionally biased region" description="Low complexity" evidence="4">
    <location>
        <begin position="34"/>
        <end position="71"/>
    </location>
</feature>
<evidence type="ECO:0000256" key="5">
    <source>
        <dbReference type="SAM" id="SignalP"/>
    </source>
</evidence>
<dbReference type="InterPro" id="IPR006311">
    <property type="entry name" value="TAT_signal"/>
</dbReference>
<evidence type="ECO:0000313" key="7">
    <source>
        <dbReference type="EMBL" id="SDP44792.1"/>
    </source>
</evidence>
<dbReference type="InterPro" id="IPR000914">
    <property type="entry name" value="SBP_5_dom"/>
</dbReference>
<dbReference type="PANTHER" id="PTHR30290">
    <property type="entry name" value="PERIPLASMIC BINDING COMPONENT OF ABC TRANSPORTER"/>
    <property type="match status" value="1"/>
</dbReference>
<keyword evidence="8" id="KW-1185">Reference proteome</keyword>
<feature type="chain" id="PRO_5038923809" evidence="5">
    <location>
        <begin position="29"/>
        <end position="555"/>
    </location>
</feature>
<dbReference type="PIRSF" id="PIRSF002741">
    <property type="entry name" value="MppA"/>
    <property type="match status" value="1"/>
</dbReference>
<dbReference type="GO" id="GO:0043190">
    <property type="term" value="C:ATP-binding cassette (ABC) transporter complex"/>
    <property type="evidence" value="ECO:0007669"/>
    <property type="project" value="InterPro"/>
</dbReference>
<dbReference type="InterPro" id="IPR039424">
    <property type="entry name" value="SBP_5"/>
</dbReference>
<evidence type="ECO:0000256" key="4">
    <source>
        <dbReference type="SAM" id="MobiDB-lite"/>
    </source>
</evidence>
<dbReference type="EMBL" id="LT629710">
    <property type="protein sequence ID" value="SDP44792.1"/>
    <property type="molecule type" value="Genomic_DNA"/>
</dbReference>
<dbReference type="PROSITE" id="PS51257">
    <property type="entry name" value="PROKAR_LIPOPROTEIN"/>
    <property type="match status" value="1"/>
</dbReference>
<dbReference type="RefSeq" id="WP_157695592.1">
    <property type="nucleotide sequence ID" value="NZ_LT629710.1"/>
</dbReference>